<keyword evidence="19" id="KW-1185">Reference proteome</keyword>
<evidence type="ECO:0000256" key="15">
    <source>
        <dbReference type="ARBA" id="ARBA00023136"/>
    </source>
</evidence>
<dbReference type="PANTHER" id="PTHR10903:SF135">
    <property type="entry name" value="TRANSLOCASE OF CHLOROPLAST 120, CHLOROPLASTIC-RELATED"/>
    <property type="match status" value="1"/>
</dbReference>
<feature type="domain" description="AIG1-type G" evidence="17">
    <location>
        <begin position="21"/>
        <end position="241"/>
    </location>
</feature>
<dbReference type="PROSITE" id="PS51720">
    <property type="entry name" value="G_AIG1"/>
    <property type="match status" value="1"/>
</dbReference>
<dbReference type="GO" id="GO:0005525">
    <property type="term" value="F:GTP binding"/>
    <property type="evidence" value="ECO:0007669"/>
    <property type="project" value="UniProtKB-KW"/>
</dbReference>
<evidence type="ECO:0000256" key="13">
    <source>
        <dbReference type="ARBA" id="ARBA00022989"/>
    </source>
</evidence>
<dbReference type="EMBL" id="LT553527">
    <property type="protein sequence ID" value="SAM01493.1"/>
    <property type="molecule type" value="Genomic_DNA"/>
</dbReference>
<keyword evidence="15" id="KW-0472">Membrane</keyword>
<dbReference type="Pfam" id="PF04548">
    <property type="entry name" value="AIG1"/>
    <property type="match status" value="1"/>
</dbReference>
<dbReference type="GO" id="GO:0016787">
    <property type="term" value="F:hydrolase activity"/>
    <property type="evidence" value="ECO:0007669"/>
    <property type="project" value="UniProtKB-KW"/>
</dbReference>
<evidence type="ECO:0000313" key="18">
    <source>
        <dbReference type="EMBL" id="SAM01493.1"/>
    </source>
</evidence>
<keyword evidence="4" id="KW-0150">Chloroplast</keyword>
<evidence type="ECO:0000256" key="3">
    <source>
        <dbReference type="ARBA" id="ARBA00022448"/>
    </source>
</evidence>
<dbReference type="InterPro" id="IPR006703">
    <property type="entry name" value="G_AIG1"/>
</dbReference>
<evidence type="ECO:0000256" key="10">
    <source>
        <dbReference type="ARBA" id="ARBA00022805"/>
    </source>
</evidence>
<protein>
    <recommendedName>
        <fullName evidence="17">AIG1-type G domain-containing protein</fullName>
    </recommendedName>
</protein>
<keyword evidence="11" id="KW-0460">Magnesium</keyword>
<keyword evidence="9" id="KW-0378">Hydrolase</keyword>
<evidence type="ECO:0000256" key="9">
    <source>
        <dbReference type="ARBA" id="ARBA00022801"/>
    </source>
</evidence>
<dbReference type="GO" id="GO:0046872">
    <property type="term" value="F:metal ion binding"/>
    <property type="evidence" value="ECO:0007669"/>
    <property type="project" value="UniProtKB-KW"/>
</dbReference>
<dbReference type="OMA" id="KDFWNFV"/>
<keyword evidence="14" id="KW-0342">GTP-binding</keyword>
<dbReference type="PANTHER" id="PTHR10903">
    <property type="entry name" value="GTPASE, IMAP FAMILY MEMBER-RELATED"/>
    <property type="match status" value="1"/>
</dbReference>
<comment type="cofactor">
    <cofactor evidence="1">
        <name>Mg(2+)</name>
        <dbReference type="ChEBI" id="CHEBI:18420"/>
    </cofactor>
</comment>
<evidence type="ECO:0000256" key="1">
    <source>
        <dbReference type="ARBA" id="ARBA00001946"/>
    </source>
</evidence>
<keyword evidence="8" id="KW-0547">Nucleotide-binding</keyword>
<dbReference type="GO" id="GO:0015031">
    <property type="term" value="P:protein transport"/>
    <property type="evidence" value="ECO:0007669"/>
    <property type="project" value="UniProtKB-KW"/>
</dbReference>
<keyword evidence="10" id="KW-1002">Plastid outer membrane</keyword>
<accession>A0A163JRY8</accession>
<keyword evidence="6" id="KW-0812">Transmembrane</keyword>
<comment type="subcellular location">
    <subcellularLocation>
        <location evidence="2">Membrane</location>
        <topology evidence="2">Single-pass membrane protein</topology>
    </subcellularLocation>
    <subcellularLocation>
        <location evidence="16">Plastid</location>
        <location evidence="16">Chloroplast outer membrane</location>
    </subcellularLocation>
</comment>
<evidence type="ECO:0000256" key="5">
    <source>
        <dbReference type="ARBA" id="ARBA00022640"/>
    </source>
</evidence>
<dbReference type="STRING" id="4829.A0A163JRY8"/>
<keyword evidence="5" id="KW-0934">Plastid</keyword>
<evidence type="ECO:0000259" key="17">
    <source>
        <dbReference type="PROSITE" id="PS51720"/>
    </source>
</evidence>
<evidence type="ECO:0000256" key="8">
    <source>
        <dbReference type="ARBA" id="ARBA00022741"/>
    </source>
</evidence>
<evidence type="ECO:0000313" key="19">
    <source>
        <dbReference type="Proteomes" id="UP000078561"/>
    </source>
</evidence>
<keyword evidence="13" id="KW-1133">Transmembrane helix</keyword>
<evidence type="ECO:0000256" key="11">
    <source>
        <dbReference type="ARBA" id="ARBA00022842"/>
    </source>
</evidence>
<keyword evidence="3" id="KW-0813">Transport</keyword>
<gene>
    <name evidence="18" type="primary">ABSGL_07234.1 scaffold 8717</name>
</gene>
<dbReference type="InterPro" id="IPR045058">
    <property type="entry name" value="GIMA/IAN/Toc"/>
</dbReference>
<dbReference type="InParanoid" id="A0A163JRY8"/>
<keyword evidence="12" id="KW-0653">Protein transport</keyword>
<dbReference type="InterPro" id="IPR027417">
    <property type="entry name" value="P-loop_NTPase"/>
</dbReference>
<evidence type="ECO:0000256" key="6">
    <source>
        <dbReference type="ARBA" id="ARBA00022692"/>
    </source>
</evidence>
<evidence type="ECO:0000256" key="12">
    <source>
        <dbReference type="ARBA" id="ARBA00022927"/>
    </source>
</evidence>
<dbReference type="Gene3D" id="3.40.50.300">
    <property type="entry name" value="P-loop containing nucleotide triphosphate hydrolases"/>
    <property type="match status" value="1"/>
</dbReference>
<dbReference type="GO" id="GO:0016020">
    <property type="term" value="C:membrane"/>
    <property type="evidence" value="ECO:0007669"/>
    <property type="project" value="UniProtKB-SubCell"/>
</dbReference>
<evidence type="ECO:0000256" key="16">
    <source>
        <dbReference type="ARBA" id="ARBA00024013"/>
    </source>
</evidence>
<evidence type="ECO:0000256" key="2">
    <source>
        <dbReference type="ARBA" id="ARBA00004167"/>
    </source>
</evidence>
<keyword evidence="7" id="KW-0479">Metal-binding</keyword>
<dbReference type="AlphaFoldDB" id="A0A163JRY8"/>
<dbReference type="OrthoDB" id="8954335at2759"/>
<proteinExistence type="predicted"/>
<evidence type="ECO:0000256" key="4">
    <source>
        <dbReference type="ARBA" id="ARBA00022528"/>
    </source>
</evidence>
<evidence type="ECO:0000256" key="7">
    <source>
        <dbReference type="ARBA" id="ARBA00022723"/>
    </source>
</evidence>
<sequence>MTTYSSSLATETNLAIQANNPDTYVVSAVGAVGTGKSSLLNAIAGSQIFATGSSTATTLTVQGEVRPWAFVPGKRYVHLIDTPGLCDSTSQDRHTVAEMVRYFKSLANGVSAFLLVFNINDIRLDAYTQTMLRLFEALLGRHFWNFVVIVFTHVDEENYDDLEEQMEAVMDPQEGFIAEIRRIHNLPARTFVPSVIFTSTQNVRMSSYAQKQLKDIYNAVVLCETRNNQRRFTCTWLRRIMTIPSEEEKSIFITNSIKEAWSSMTSSVCSTQ</sequence>
<dbReference type="Proteomes" id="UP000078561">
    <property type="component" value="Unassembled WGS sequence"/>
</dbReference>
<name>A0A163JRY8_ABSGL</name>
<reference evidence="18" key="1">
    <citation type="submission" date="2016-04" db="EMBL/GenBank/DDBJ databases">
        <authorList>
            <person name="Evans L.H."/>
            <person name="Alamgir A."/>
            <person name="Owens N."/>
            <person name="Weber N.D."/>
            <person name="Virtaneva K."/>
            <person name="Barbian K."/>
            <person name="Babar A."/>
            <person name="Rosenke K."/>
        </authorList>
    </citation>
    <scope>NUCLEOTIDE SEQUENCE [LARGE SCALE GENOMIC DNA]</scope>
    <source>
        <strain evidence="18">CBS 101.48</strain>
    </source>
</reference>
<dbReference type="SUPFAM" id="SSF52540">
    <property type="entry name" value="P-loop containing nucleoside triphosphate hydrolases"/>
    <property type="match status" value="1"/>
</dbReference>
<organism evidence="18">
    <name type="scientific">Absidia glauca</name>
    <name type="common">Pin mould</name>
    <dbReference type="NCBI Taxonomy" id="4829"/>
    <lineage>
        <taxon>Eukaryota</taxon>
        <taxon>Fungi</taxon>
        <taxon>Fungi incertae sedis</taxon>
        <taxon>Mucoromycota</taxon>
        <taxon>Mucoromycotina</taxon>
        <taxon>Mucoromycetes</taxon>
        <taxon>Mucorales</taxon>
        <taxon>Cunninghamellaceae</taxon>
        <taxon>Absidia</taxon>
    </lineage>
</organism>
<evidence type="ECO:0000256" key="14">
    <source>
        <dbReference type="ARBA" id="ARBA00023134"/>
    </source>
</evidence>